<feature type="domain" description="Thiamin/hydroxymethyl pyrimidine-binding YkoF putative" evidence="1">
    <location>
        <begin position="4"/>
        <end position="59"/>
    </location>
</feature>
<gene>
    <name evidence="2" type="ORF">J1N51_08980</name>
</gene>
<keyword evidence="3" id="KW-1185">Reference proteome</keyword>
<reference evidence="2" key="1">
    <citation type="submission" date="2021-03" db="EMBL/GenBank/DDBJ databases">
        <title>Description of Psychrosphaera ytuae sp. nov. isolated from deep sea sediment of South China Sea.</title>
        <authorList>
            <person name="Zhang J."/>
            <person name="Xu X.-D."/>
        </authorList>
    </citation>
    <scope>NUCLEOTIDE SEQUENCE</scope>
    <source>
        <strain evidence="2">MTZ26</strain>
    </source>
</reference>
<evidence type="ECO:0000313" key="3">
    <source>
        <dbReference type="Proteomes" id="UP000682739"/>
    </source>
</evidence>
<sequence>MKVSVEISKYPLTEADYVSAIQDFIDRVNTHSGIRVVTNLMSTQLFGDYDTVMNVLNKELKTSFEKHGTSVFVCKFIPGDLTEKYGQ</sequence>
<dbReference type="RefSeq" id="WP_208830548.1">
    <property type="nucleotide sequence ID" value="NZ_CP072110.1"/>
</dbReference>
<dbReference type="KEGG" id="psym:J1N51_08980"/>
<dbReference type="Pfam" id="PF07615">
    <property type="entry name" value="Ykof"/>
    <property type="match status" value="1"/>
</dbReference>
<accession>A0A975HH77</accession>
<protein>
    <recommendedName>
        <fullName evidence="1">Thiamin/hydroxymethyl pyrimidine-binding YkoF putative domain-containing protein</fullName>
    </recommendedName>
</protein>
<evidence type="ECO:0000259" key="1">
    <source>
        <dbReference type="Pfam" id="PF07615"/>
    </source>
</evidence>
<dbReference type="InterPro" id="IPR011522">
    <property type="entry name" value="Thiamin/HMP-bd_put_YkoF"/>
</dbReference>
<dbReference type="SUPFAM" id="SSF89957">
    <property type="entry name" value="MTH1187/YkoF-like"/>
    <property type="match status" value="1"/>
</dbReference>
<proteinExistence type="predicted"/>
<name>A0A975HH77_9GAMM</name>
<dbReference type="Gene3D" id="3.30.70.930">
    <property type="match status" value="1"/>
</dbReference>
<dbReference type="EMBL" id="CP072110">
    <property type="protein sequence ID" value="QTH62896.1"/>
    <property type="molecule type" value="Genomic_DNA"/>
</dbReference>
<dbReference type="InterPro" id="IPR029756">
    <property type="entry name" value="MTH1187/YkoF-like"/>
</dbReference>
<dbReference type="AlphaFoldDB" id="A0A975HH77"/>
<evidence type="ECO:0000313" key="2">
    <source>
        <dbReference type="EMBL" id="QTH62896.1"/>
    </source>
</evidence>
<dbReference type="Proteomes" id="UP000682739">
    <property type="component" value="Chromosome"/>
</dbReference>
<organism evidence="2 3">
    <name type="scientific">Psychrosphaera ytuae</name>
    <dbReference type="NCBI Taxonomy" id="2820710"/>
    <lineage>
        <taxon>Bacteria</taxon>
        <taxon>Pseudomonadati</taxon>
        <taxon>Pseudomonadota</taxon>
        <taxon>Gammaproteobacteria</taxon>
        <taxon>Alteromonadales</taxon>
        <taxon>Pseudoalteromonadaceae</taxon>
        <taxon>Psychrosphaera</taxon>
    </lineage>
</organism>